<sequence length="154" mass="17572">MASLPVQKTLTSDNQTVGEEFWKALRFGAFMIDFDGIAPLQIAALEIRQSIGKNCMKKLCNTTDSKAPIVILWNNECLGDALILLLDRGFPTYLPLTAKNKCPFKCKYTANRNLEANSSMLIFHLHGRCLIDRWPKKRRHNQNYVMFTVESPVH</sequence>
<dbReference type="Proteomes" id="UP000887572">
    <property type="component" value="Unplaced"/>
</dbReference>
<accession>A0A914HKE3</accession>
<evidence type="ECO:0000313" key="3">
    <source>
        <dbReference type="WBParaSite" id="Gr19_v10_g2290.t1"/>
    </source>
</evidence>
<keyword evidence="2" id="KW-1185">Reference proteome</keyword>
<dbReference type="AlphaFoldDB" id="A0A914HKE3"/>
<organism evidence="2 3">
    <name type="scientific">Globodera rostochiensis</name>
    <name type="common">Golden nematode worm</name>
    <name type="synonym">Heterodera rostochiensis</name>
    <dbReference type="NCBI Taxonomy" id="31243"/>
    <lineage>
        <taxon>Eukaryota</taxon>
        <taxon>Metazoa</taxon>
        <taxon>Ecdysozoa</taxon>
        <taxon>Nematoda</taxon>
        <taxon>Chromadorea</taxon>
        <taxon>Rhabditida</taxon>
        <taxon>Tylenchina</taxon>
        <taxon>Tylenchomorpha</taxon>
        <taxon>Tylenchoidea</taxon>
        <taxon>Heteroderidae</taxon>
        <taxon>Heteroderinae</taxon>
        <taxon>Globodera</taxon>
    </lineage>
</organism>
<feature type="domain" description="Fucosyltransferase N-terminal" evidence="1">
    <location>
        <begin position="83"/>
        <end position="154"/>
    </location>
</feature>
<dbReference type="WBParaSite" id="Gr19_v10_g2290.t1">
    <property type="protein sequence ID" value="Gr19_v10_g2290.t1"/>
    <property type="gene ID" value="Gr19_v10_g2290"/>
</dbReference>
<reference evidence="3" key="1">
    <citation type="submission" date="2022-11" db="UniProtKB">
        <authorList>
            <consortium name="WormBaseParasite"/>
        </authorList>
    </citation>
    <scope>IDENTIFICATION</scope>
</reference>
<evidence type="ECO:0000259" key="1">
    <source>
        <dbReference type="Pfam" id="PF17039"/>
    </source>
</evidence>
<dbReference type="Pfam" id="PF17039">
    <property type="entry name" value="Glyco_tran_10_N"/>
    <property type="match status" value="1"/>
</dbReference>
<dbReference type="InterPro" id="IPR031481">
    <property type="entry name" value="Glyco_tran_10_N"/>
</dbReference>
<name>A0A914HKE3_GLORO</name>
<protein>
    <submittedName>
        <fullName evidence="3">Fucosyltransferase N-terminal domain-containing protein</fullName>
    </submittedName>
</protein>
<evidence type="ECO:0000313" key="2">
    <source>
        <dbReference type="Proteomes" id="UP000887572"/>
    </source>
</evidence>
<proteinExistence type="predicted"/>
<dbReference type="SUPFAM" id="SSF53756">
    <property type="entry name" value="UDP-Glycosyltransferase/glycogen phosphorylase"/>
    <property type="match status" value="1"/>
</dbReference>